<keyword evidence="2" id="KW-1185">Reference proteome</keyword>
<dbReference type="OrthoDB" id="9180432at2"/>
<dbReference type="EMBL" id="FNCY01000001">
    <property type="protein sequence ID" value="SDG71363.1"/>
    <property type="molecule type" value="Genomic_DNA"/>
</dbReference>
<evidence type="ECO:0000313" key="1">
    <source>
        <dbReference type="EMBL" id="SDG71363.1"/>
    </source>
</evidence>
<dbReference type="AlphaFoldDB" id="A0A1G7WHA6"/>
<dbReference type="RefSeq" id="WP_091932864.1">
    <property type="nucleotide sequence ID" value="NZ_FNCY01000001.1"/>
</dbReference>
<dbReference type="Proteomes" id="UP000198607">
    <property type="component" value="Unassembled WGS sequence"/>
</dbReference>
<reference evidence="1 2" key="1">
    <citation type="submission" date="2016-10" db="EMBL/GenBank/DDBJ databases">
        <authorList>
            <person name="de Groot N.N."/>
        </authorList>
    </citation>
    <scope>NUCLEOTIDE SEQUENCE [LARGE SCALE GENOMIC DNA]</scope>
    <source>
        <strain evidence="1 2">DSM 5885</strain>
    </source>
</reference>
<protein>
    <recommendedName>
        <fullName evidence="3">Winged helix-turn-helix DNA-binding</fullName>
    </recommendedName>
</protein>
<proteinExistence type="predicted"/>
<evidence type="ECO:0000313" key="2">
    <source>
        <dbReference type="Proteomes" id="UP000198607"/>
    </source>
</evidence>
<gene>
    <name evidence="1" type="ORF">SAMN05660652_00519</name>
</gene>
<sequence>MKTPDPVTSQAMQRILRVLEKKPNMSVSDISAEAFVGMTTLACGGYIKALKARGCLFISGWRQVNGRFSTPLYSLGNQEDVKRPRVDDSNRDAPGMVRIVETLGHFGPLTYREIAQYSGLSINTVKNSGYLAALIAQGLIHIGDWRRSHGGPMMPVYHPGAGVAAEKPPAVLARDKLRQYRERVRIAARGHGLKALVADLR</sequence>
<dbReference type="STRING" id="83767.SAMN05660652_00519"/>
<evidence type="ECO:0008006" key="3">
    <source>
        <dbReference type="Google" id="ProtNLM"/>
    </source>
</evidence>
<name>A0A1G7WHA6_9RHOO</name>
<accession>A0A1G7WHA6</accession>
<organism evidence="1 2">
    <name type="scientific">Propionivibrio dicarboxylicus</name>
    <dbReference type="NCBI Taxonomy" id="83767"/>
    <lineage>
        <taxon>Bacteria</taxon>
        <taxon>Pseudomonadati</taxon>
        <taxon>Pseudomonadota</taxon>
        <taxon>Betaproteobacteria</taxon>
        <taxon>Rhodocyclales</taxon>
        <taxon>Rhodocyclaceae</taxon>
        <taxon>Propionivibrio</taxon>
    </lineage>
</organism>